<dbReference type="AlphaFoldDB" id="Q92IT0"/>
<dbReference type="HOGENOM" id="CLU_2993824_0_0_5"/>
<protein>
    <submittedName>
        <fullName evidence="1">Uncharacterized protein</fullName>
    </submittedName>
</protein>
<accession>Q92IT0</accession>
<dbReference type="PIR" id="D97742">
    <property type="entry name" value="D97742"/>
</dbReference>
<name>Q92IT0_RICCN</name>
<keyword evidence="1" id="KW-0808">Transferase</keyword>
<reference evidence="1 2" key="1">
    <citation type="journal article" date="2001" name="Science">
        <title>Mechanisms of evolution in Rickettsia conorii and R. prowazekii.</title>
        <authorList>
            <person name="Ogata H."/>
            <person name="Audic S."/>
            <person name="Renesto-Audiffren P."/>
            <person name="Fournier P.-E."/>
            <person name="Barbe V."/>
            <person name="Samson D."/>
            <person name="Roux V."/>
            <person name="Cossart P."/>
            <person name="Weissenbach J."/>
            <person name="Claverie J.-M."/>
            <person name="Raoult D."/>
        </authorList>
    </citation>
    <scope>NUCLEOTIDE SEQUENCE [LARGE SCALE GENOMIC DNA]</scope>
    <source>
        <strain evidence="2">ATCC VR-613 / Malish 7</strain>
    </source>
</reference>
<evidence type="ECO:0000313" key="2">
    <source>
        <dbReference type="Proteomes" id="UP000000816"/>
    </source>
</evidence>
<dbReference type="GO" id="GO:0016746">
    <property type="term" value="F:acyltransferase activity"/>
    <property type="evidence" value="ECO:0007669"/>
    <property type="project" value="UniProtKB-KW"/>
</dbReference>
<keyword evidence="1" id="KW-0012">Acyltransferase</keyword>
<dbReference type="KEGG" id="rco:RC0340"/>
<proteinExistence type="predicted"/>
<gene>
    <name evidence="1" type="ordered locus">RC0340</name>
</gene>
<sequence>MPNYTSYIMLQNITHILDELQKLAVSSYKSCDTHVLSIRAAPHLVDSLLFLKLVFLC</sequence>
<dbReference type="Proteomes" id="UP000000816">
    <property type="component" value="Chromosome"/>
</dbReference>
<dbReference type="EMBL" id="AE006914">
    <property type="protein sequence ID" value="AAL02878.1"/>
    <property type="molecule type" value="Genomic_DNA"/>
</dbReference>
<evidence type="ECO:0000313" key="1">
    <source>
        <dbReference type="EMBL" id="AAL02878.1"/>
    </source>
</evidence>
<organism evidence="1 2">
    <name type="scientific">Rickettsia conorii (strain ATCC VR-613 / Malish 7)</name>
    <dbReference type="NCBI Taxonomy" id="272944"/>
    <lineage>
        <taxon>Bacteria</taxon>
        <taxon>Pseudomonadati</taxon>
        <taxon>Pseudomonadota</taxon>
        <taxon>Alphaproteobacteria</taxon>
        <taxon>Rickettsiales</taxon>
        <taxon>Rickettsiaceae</taxon>
        <taxon>Rickettsieae</taxon>
        <taxon>Rickettsia</taxon>
        <taxon>spotted fever group</taxon>
    </lineage>
</organism>